<evidence type="ECO:0000256" key="1">
    <source>
        <dbReference type="SAM" id="MobiDB-lite"/>
    </source>
</evidence>
<evidence type="ECO:0000259" key="2">
    <source>
        <dbReference type="PROSITE" id="PS50006"/>
    </source>
</evidence>
<dbReference type="SUPFAM" id="SSF49879">
    <property type="entry name" value="SMAD/FHA domain"/>
    <property type="match status" value="1"/>
</dbReference>
<organism evidence="3 4">
    <name type="scientific">Exophiala bonariae</name>
    <dbReference type="NCBI Taxonomy" id="1690606"/>
    <lineage>
        <taxon>Eukaryota</taxon>
        <taxon>Fungi</taxon>
        <taxon>Dikarya</taxon>
        <taxon>Ascomycota</taxon>
        <taxon>Pezizomycotina</taxon>
        <taxon>Eurotiomycetes</taxon>
        <taxon>Chaetothyriomycetidae</taxon>
        <taxon>Chaetothyriales</taxon>
        <taxon>Herpotrichiellaceae</taxon>
        <taxon>Exophiala</taxon>
    </lineage>
</organism>
<dbReference type="InterPro" id="IPR000253">
    <property type="entry name" value="FHA_dom"/>
</dbReference>
<evidence type="ECO:0000313" key="4">
    <source>
        <dbReference type="Proteomes" id="UP001358417"/>
    </source>
</evidence>
<feature type="region of interest" description="Disordered" evidence="1">
    <location>
        <begin position="1"/>
        <end position="177"/>
    </location>
</feature>
<reference evidence="3 4" key="1">
    <citation type="submission" date="2023-08" db="EMBL/GenBank/DDBJ databases">
        <title>Black Yeasts Isolated from many extreme environments.</title>
        <authorList>
            <person name="Coleine C."/>
            <person name="Stajich J.E."/>
            <person name="Selbmann L."/>
        </authorList>
    </citation>
    <scope>NUCLEOTIDE SEQUENCE [LARGE SCALE GENOMIC DNA]</scope>
    <source>
        <strain evidence="3 4">CCFEE 5792</strain>
    </source>
</reference>
<dbReference type="SMART" id="SM00240">
    <property type="entry name" value="FHA"/>
    <property type="match status" value="1"/>
</dbReference>
<dbReference type="GeneID" id="89980009"/>
<dbReference type="Pfam" id="PF00498">
    <property type="entry name" value="FHA"/>
    <property type="match status" value="1"/>
</dbReference>
<accession>A0AAV9NJP1</accession>
<dbReference type="InterPro" id="IPR050923">
    <property type="entry name" value="Cell_Proc_Reg/RNA_Proc"/>
</dbReference>
<proteinExistence type="predicted"/>
<gene>
    <name evidence="3" type="ORF">LTR84_011859</name>
</gene>
<comment type="caution">
    <text evidence="3">The sequence shown here is derived from an EMBL/GenBank/DDBJ whole genome shotgun (WGS) entry which is preliminary data.</text>
</comment>
<dbReference type="CDD" id="cd22676">
    <property type="entry name" value="FHA_SNIP1_DDL-like"/>
    <property type="match status" value="1"/>
</dbReference>
<dbReference type="Gene3D" id="2.60.200.20">
    <property type="match status" value="1"/>
</dbReference>
<dbReference type="RefSeq" id="XP_064708976.1">
    <property type="nucleotide sequence ID" value="XM_064855387.1"/>
</dbReference>
<protein>
    <recommendedName>
        <fullName evidence="2">FHA domain-containing protein</fullName>
    </recommendedName>
</protein>
<sequence length="331" mass="38699">MPRSRSRSRSSSGAPPRDRFSDRPQPRSSSDDYRSKKRERSRSRSRSRDRGPPRKRRSRSPQPGRPDRRRSRSVDRDGESHRRRDRDRAHDRPRERDAQRDRERDRRRDRDQDGDRDRVRARNREGRRQRSRSPRRDSPGGFQRSKRPLPSQNDAFKGDDPDSNAKPAIVKEKPNYRPSGLLAAAANTVKTHNGGDVVLKYHEPKEGRLPPASKQWRLYVFKGDEILETLDLYTQSCWLFGREASVCDCLIEHPSCSSQHAVIQFRHTEERNEYGDKTGRVKPYVMDLNSRNGTKLNGAAVEEQRYYEVMDKDVLTFGHSTREYVVQLPKP</sequence>
<dbReference type="Proteomes" id="UP001358417">
    <property type="component" value="Unassembled WGS sequence"/>
</dbReference>
<dbReference type="PANTHER" id="PTHR23308">
    <property type="entry name" value="NUCLEAR INHIBITOR OF PROTEIN PHOSPHATASE-1"/>
    <property type="match status" value="1"/>
</dbReference>
<dbReference type="EMBL" id="JAVRRD010000006">
    <property type="protein sequence ID" value="KAK5057858.1"/>
    <property type="molecule type" value="Genomic_DNA"/>
</dbReference>
<feature type="domain" description="FHA" evidence="2">
    <location>
        <begin position="238"/>
        <end position="301"/>
    </location>
</feature>
<feature type="compositionally biased region" description="Basic and acidic residues" evidence="1">
    <location>
        <begin position="16"/>
        <end position="34"/>
    </location>
</feature>
<feature type="compositionally biased region" description="Basic residues" evidence="1">
    <location>
        <begin position="35"/>
        <end position="45"/>
    </location>
</feature>
<feature type="compositionally biased region" description="Basic and acidic residues" evidence="1">
    <location>
        <begin position="72"/>
        <end position="138"/>
    </location>
</feature>
<name>A0AAV9NJP1_9EURO</name>
<evidence type="ECO:0000313" key="3">
    <source>
        <dbReference type="EMBL" id="KAK5057858.1"/>
    </source>
</evidence>
<keyword evidence="4" id="KW-1185">Reference proteome</keyword>
<dbReference type="AlphaFoldDB" id="A0AAV9NJP1"/>
<dbReference type="InterPro" id="IPR008984">
    <property type="entry name" value="SMAD_FHA_dom_sf"/>
</dbReference>
<dbReference type="PROSITE" id="PS50006">
    <property type="entry name" value="FHA_DOMAIN"/>
    <property type="match status" value="1"/>
</dbReference>